<dbReference type="Proteomes" id="UP000481852">
    <property type="component" value="Unassembled WGS sequence"/>
</dbReference>
<organism evidence="3 4">
    <name type="scientific">Porcincola intestinalis</name>
    <dbReference type="NCBI Taxonomy" id="2606632"/>
    <lineage>
        <taxon>Bacteria</taxon>
        <taxon>Bacillati</taxon>
        <taxon>Bacillota</taxon>
        <taxon>Clostridia</taxon>
        <taxon>Lachnospirales</taxon>
        <taxon>Lachnospiraceae</taxon>
        <taxon>Porcincola</taxon>
    </lineage>
</organism>
<evidence type="ECO:0000313" key="3">
    <source>
        <dbReference type="EMBL" id="MSS14365.1"/>
    </source>
</evidence>
<protein>
    <submittedName>
        <fullName evidence="3">Tyrosine-type recombinase/integrase</fullName>
    </submittedName>
</protein>
<reference evidence="3 4" key="1">
    <citation type="submission" date="2019-08" db="EMBL/GenBank/DDBJ databases">
        <title>In-depth cultivation of the pig gut microbiome towards novel bacterial diversity and tailored functional studies.</title>
        <authorList>
            <person name="Wylensek D."/>
            <person name="Hitch T.C.A."/>
            <person name="Clavel T."/>
        </authorList>
    </citation>
    <scope>NUCLEOTIDE SEQUENCE [LARGE SCALE GENOMIC DNA]</scope>
    <source>
        <strain evidence="3 4">Oil+RF-744-WCA-WT-11</strain>
    </source>
</reference>
<accession>A0A6L5X438</accession>
<comment type="caution">
    <text evidence="3">The sequence shown here is derived from an EMBL/GenBank/DDBJ whole genome shotgun (WGS) entry which is preliminary data.</text>
</comment>
<dbReference type="AlphaFoldDB" id="A0A6L5X438"/>
<dbReference type="Pfam" id="PF00589">
    <property type="entry name" value="Phage_integrase"/>
    <property type="match status" value="1"/>
</dbReference>
<dbReference type="EMBL" id="VULZ01000003">
    <property type="protein sequence ID" value="MSS14365.1"/>
    <property type="molecule type" value="Genomic_DNA"/>
</dbReference>
<gene>
    <name evidence="3" type="ORF">FYJ35_04805</name>
</gene>
<name>A0A6L5X438_9FIRM</name>
<feature type="domain" description="Tyr recombinase" evidence="2">
    <location>
        <begin position="1"/>
        <end position="197"/>
    </location>
</feature>
<dbReference type="Gene3D" id="1.10.443.10">
    <property type="entry name" value="Intergrase catalytic core"/>
    <property type="match status" value="1"/>
</dbReference>
<dbReference type="GO" id="GO:0003677">
    <property type="term" value="F:DNA binding"/>
    <property type="evidence" value="ECO:0007669"/>
    <property type="project" value="InterPro"/>
</dbReference>
<dbReference type="InterPro" id="IPR011010">
    <property type="entry name" value="DNA_brk_join_enz"/>
</dbReference>
<evidence type="ECO:0000256" key="1">
    <source>
        <dbReference type="ARBA" id="ARBA00023172"/>
    </source>
</evidence>
<dbReference type="SUPFAM" id="SSF56349">
    <property type="entry name" value="DNA breaking-rejoining enzymes"/>
    <property type="match status" value="1"/>
</dbReference>
<keyword evidence="1" id="KW-0233">DNA recombination</keyword>
<dbReference type="GO" id="GO:0015074">
    <property type="term" value="P:DNA integration"/>
    <property type="evidence" value="ECO:0007669"/>
    <property type="project" value="InterPro"/>
</dbReference>
<dbReference type="PROSITE" id="PS51898">
    <property type="entry name" value="TYR_RECOMBINASE"/>
    <property type="match status" value="1"/>
</dbReference>
<evidence type="ECO:0000259" key="2">
    <source>
        <dbReference type="PROSITE" id="PS51898"/>
    </source>
</evidence>
<proteinExistence type="predicted"/>
<dbReference type="InterPro" id="IPR002104">
    <property type="entry name" value="Integrase_catalytic"/>
</dbReference>
<evidence type="ECO:0000313" key="4">
    <source>
        <dbReference type="Proteomes" id="UP000481852"/>
    </source>
</evidence>
<dbReference type="InterPro" id="IPR013762">
    <property type="entry name" value="Integrase-like_cat_sf"/>
</dbReference>
<sequence>MWLSPLCLPDSFFTMAYPASFWICLGSSKRVMSPTSATNPITVFKPTPLISRRMSTYETKNNCARYIMLSDELKDLMAQYADKIFYALEETEYIFTTANGKRLSGDVIYELHRKFMSSAGIPYIGNGNGPRIHDWRHTFAVKSFKQLVDNGVDLYVALSVLSTYLGHKTIYATEKYLRLTVSIYPCIKEKWKANIDDIFGKGVTYEED</sequence>
<keyword evidence="4" id="KW-1185">Reference proteome</keyword>
<dbReference type="GO" id="GO:0006310">
    <property type="term" value="P:DNA recombination"/>
    <property type="evidence" value="ECO:0007669"/>
    <property type="project" value="UniProtKB-KW"/>
</dbReference>